<dbReference type="PANTHER" id="PTHR34151">
    <property type="entry name" value="PROTEIN CBG24195"/>
    <property type="match status" value="1"/>
</dbReference>
<dbReference type="RefSeq" id="XP_003116002.2">
    <property type="nucleotide sequence ID" value="XM_003115954.2"/>
</dbReference>
<feature type="transmembrane region" description="Helical" evidence="1">
    <location>
        <begin position="136"/>
        <end position="153"/>
    </location>
</feature>
<dbReference type="EMBL" id="DS268409">
    <property type="protein sequence ID" value="EFO94898.1"/>
    <property type="molecule type" value="Genomic_DNA"/>
</dbReference>
<evidence type="ECO:0000256" key="1">
    <source>
        <dbReference type="SAM" id="Phobius"/>
    </source>
</evidence>
<feature type="transmembrane region" description="Helical" evidence="1">
    <location>
        <begin position="6"/>
        <end position="26"/>
    </location>
</feature>
<dbReference type="InParanoid" id="E3LIU6"/>
<organism evidence="3">
    <name type="scientific">Caenorhabditis remanei</name>
    <name type="common">Caenorhabditis vulgaris</name>
    <dbReference type="NCBI Taxonomy" id="31234"/>
    <lineage>
        <taxon>Eukaryota</taxon>
        <taxon>Metazoa</taxon>
        <taxon>Ecdysozoa</taxon>
        <taxon>Nematoda</taxon>
        <taxon>Chromadorea</taxon>
        <taxon>Rhabditida</taxon>
        <taxon>Rhabditina</taxon>
        <taxon>Rhabditomorpha</taxon>
        <taxon>Rhabditoidea</taxon>
        <taxon>Rhabditidae</taxon>
        <taxon>Peloderinae</taxon>
        <taxon>Caenorhabditis</taxon>
    </lineage>
</organism>
<dbReference type="FunCoup" id="E3LIU6">
    <property type="interactions" value="522"/>
</dbReference>
<dbReference type="AlphaFoldDB" id="E3LIU6"/>
<dbReference type="HOGENOM" id="CLU_119689_0_0_1"/>
<dbReference type="InterPro" id="IPR009545">
    <property type="entry name" value="Claudin-like"/>
</dbReference>
<dbReference type="Proteomes" id="UP000008281">
    <property type="component" value="Unassembled WGS sequence"/>
</dbReference>
<gene>
    <name evidence="2" type="ORF">CRE_09021</name>
</gene>
<evidence type="ECO:0000313" key="2">
    <source>
        <dbReference type="EMBL" id="EFO94898.1"/>
    </source>
</evidence>
<feature type="transmembrane region" description="Helical" evidence="1">
    <location>
        <begin position="100"/>
        <end position="124"/>
    </location>
</feature>
<keyword evidence="1" id="KW-0812">Transmembrane</keyword>
<reference evidence="2" key="1">
    <citation type="submission" date="2007-07" db="EMBL/GenBank/DDBJ databases">
        <title>PCAP assembly of the Caenorhabditis remanei genome.</title>
        <authorList>
            <consortium name="The Caenorhabditis remanei Sequencing Consortium"/>
            <person name="Wilson R.K."/>
        </authorList>
    </citation>
    <scope>NUCLEOTIDE SEQUENCE [LARGE SCALE GENOMIC DNA]</scope>
    <source>
        <strain evidence="2">PB4641</strain>
    </source>
</reference>
<dbReference type="OrthoDB" id="5793287at2759"/>
<feature type="transmembrane region" description="Helical" evidence="1">
    <location>
        <begin position="63"/>
        <end position="80"/>
    </location>
</feature>
<name>E3LIU6_CAERE</name>
<accession>E3LIU6</accession>
<dbReference type="OMA" id="SPCWISE"/>
<proteinExistence type="predicted"/>
<dbReference type="eggNOG" id="ENOG502TJT5">
    <property type="taxonomic scope" value="Eukaryota"/>
</dbReference>
<dbReference type="CTD" id="9818099"/>
<sequence length="166" mass="18539">MYTTKLFNLGILILAAEILNLVGVFSPCWISESSENEYYFCIGIVPYNSILSSTFPWYAASSWLMFITVAFTIITILAYFKVQADVIRDGYSCGSRKWFIIISGCALMVVLLTISAVTVLGVNFSQYNDYYNSYNLGYSAWISISAAVFYLIASGLSAHISFRDCC</sequence>
<keyword evidence="1" id="KW-0472">Membrane</keyword>
<dbReference type="Pfam" id="PF06653">
    <property type="entry name" value="Claudin_3"/>
    <property type="match status" value="1"/>
</dbReference>
<keyword evidence="3" id="KW-1185">Reference proteome</keyword>
<protein>
    <submittedName>
        <fullName evidence="2">Uncharacterized protein</fullName>
    </submittedName>
</protein>
<evidence type="ECO:0000313" key="3">
    <source>
        <dbReference type="Proteomes" id="UP000008281"/>
    </source>
</evidence>
<dbReference type="GeneID" id="9818099"/>
<keyword evidence="1" id="KW-1133">Transmembrane helix</keyword>
<dbReference type="PANTHER" id="PTHR34151:SF1">
    <property type="entry name" value="CASP-LIKE PROTEIN-RELATED"/>
    <property type="match status" value="1"/>
</dbReference>
<dbReference type="KEGG" id="crq:GCK72_020452"/>